<comment type="caution">
    <text evidence="1">The sequence shown here is derived from an EMBL/GenBank/DDBJ whole genome shotgun (WGS) entry which is preliminary data.</text>
</comment>
<dbReference type="EMBL" id="LIDT01000037">
    <property type="protein sequence ID" value="OCR28758.1"/>
    <property type="molecule type" value="Genomic_DNA"/>
</dbReference>
<dbReference type="Proteomes" id="UP000093197">
    <property type="component" value="Unassembled WGS sequence"/>
</dbReference>
<protein>
    <submittedName>
        <fullName evidence="1">Uncharacterized protein</fullName>
    </submittedName>
</protein>
<organism evidence="1 2">
    <name type="scientific">Bacteroides fragilis</name>
    <dbReference type="NCBI Taxonomy" id="817"/>
    <lineage>
        <taxon>Bacteria</taxon>
        <taxon>Pseudomonadati</taxon>
        <taxon>Bacteroidota</taxon>
        <taxon>Bacteroidia</taxon>
        <taxon>Bacteroidales</taxon>
        <taxon>Bacteroidaceae</taxon>
        <taxon>Bacteroides</taxon>
    </lineage>
</organism>
<dbReference type="AlphaFoldDB" id="A0A853PS52"/>
<evidence type="ECO:0000313" key="1">
    <source>
        <dbReference type="EMBL" id="OCR28758.1"/>
    </source>
</evidence>
<name>A0A853PS52_BACFG</name>
<proteinExistence type="predicted"/>
<sequence>MPQGSEIISVRIKLKNTKGLDSRSGIAGNQCHIAVGRNNSKVYEGKARRSQVTVRTPCL</sequence>
<reference evidence="1 2" key="1">
    <citation type="journal article" date="2016" name="PLoS ONE">
        <title>Genomic Diversity of Enterotoxigenic Strains of Bacteroides fragilis.</title>
        <authorList>
            <person name="Pierce J.V."/>
            <person name="Bernstein H.D."/>
        </authorList>
    </citation>
    <scope>NUCLEOTIDE SEQUENCE [LARGE SCALE GENOMIC DNA]</scope>
    <source>
        <strain evidence="1 2">20793-3</strain>
    </source>
</reference>
<accession>A0A853PS52</accession>
<gene>
    <name evidence="1" type="ORF">AC094_35190</name>
</gene>
<evidence type="ECO:0000313" key="2">
    <source>
        <dbReference type="Proteomes" id="UP000093197"/>
    </source>
</evidence>